<dbReference type="PANTHER" id="PTHR43752">
    <property type="entry name" value="BNR/ASP-BOX REPEAT FAMILY PROTEIN"/>
    <property type="match status" value="1"/>
</dbReference>
<reference evidence="2 3" key="1">
    <citation type="submission" date="2021-10" db="EMBL/GenBank/DDBJ databases">
        <title>Anaerobic single-cell dispensing facilitates the cultivation of human gut bacteria.</title>
        <authorList>
            <person name="Afrizal A."/>
        </authorList>
    </citation>
    <scope>NUCLEOTIDE SEQUENCE [LARGE SCALE GENOMIC DNA]</scope>
    <source>
        <strain evidence="2 3">CLA-AA-H277</strain>
    </source>
</reference>
<dbReference type="Pfam" id="PF13088">
    <property type="entry name" value="BNR_2"/>
    <property type="match status" value="1"/>
</dbReference>
<keyword evidence="3" id="KW-1185">Reference proteome</keyword>
<dbReference type="AlphaFoldDB" id="A0AAE3J8G2"/>
<dbReference type="EMBL" id="JAJEPR010000046">
    <property type="protein sequence ID" value="MCC2191280.1"/>
    <property type="molecule type" value="Genomic_DNA"/>
</dbReference>
<proteinExistence type="predicted"/>
<gene>
    <name evidence="2" type="ORF">LKD71_16040</name>
</gene>
<evidence type="ECO:0000313" key="2">
    <source>
        <dbReference type="EMBL" id="MCC2191280.1"/>
    </source>
</evidence>
<dbReference type="RefSeq" id="WP_227616199.1">
    <property type="nucleotide sequence ID" value="NZ_JAJEPR010000046.1"/>
</dbReference>
<feature type="domain" description="Sialidase" evidence="1">
    <location>
        <begin position="55"/>
        <end position="329"/>
    </location>
</feature>
<dbReference type="Gene3D" id="2.120.10.10">
    <property type="match status" value="1"/>
</dbReference>
<dbReference type="CDD" id="cd15482">
    <property type="entry name" value="Sialidase_non-viral"/>
    <property type="match status" value="1"/>
</dbReference>
<comment type="caution">
    <text evidence="2">The sequence shown here is derived from an EMBL/GenBank/DDBJ whole genome shotgun (WGS) entry which is preliminary data.</text>
</comment>
<evidence type="ECO:0000259" key="1">
    <source>
        <dbReference type="Pfam" id="PF13088"/>
    </source>
</evidence>
<name>A0AAE3J8G2_9FIRM</name>
<protein>
    <submittedName>
        <fullName evidence="2">Glycoside hydrolase</fullName>
    </submittedName>
</protein>
<dbReference type="GO" id="GO:0016787">
    <property type="term" value="F:hydrolase activity"/>
    <property type="evidence" value="ECO:0007669"/>
    <property type="project" value="UniProtKB-KW"/>
</dbReference>
<dbReference type="InterPro" id="IPR011040">
    <property type="entry name" value="Sialidase"/>
</dbReference>
<dbReference type="PANTHER" id="PTHR43752:SF2">
    <property type="entry name" value="BNR_ASP-BOX REPEAT FAMILY PROTEIN"/>
    <property type="match status" value="1"/>
</dbReference>
<sequence>MRSANLGKISADIRPDLSKNNPRNSEGAFFTLKNSDILFAYSKFKGKSNADYASADICLLRSTDDGRTFGEEKTIMTCESEKAVNIMSLSFLEMANGDIGLFYLVRQTYTHMRMYLRRSADGGNTWSDRVLCMPEDGYYVVNNDRVRHLASGRILIPAARHAVAEGYVDARSESLFFYSDDDGASWKMAAGKCNLPGISCCDSGLQEPGILEIAPNILWGWARTDLGRQYEMFSHDGGDTWTASQPSRFTSPLSPLCMKRGWDENIYAIWNPIPVYNGREVDKEFFTGGRTPLVIAVSKDNGQTFTDPVAFEEEPDRGYCYCALHFTKEALLLAYCAGGKEDGNCLGRTVIRRIEKKELEELFA</sequence>
<dbReference type="InterPro" id="IPR036278">
    <property type="entry name" value="Sialidase_sf"/>
</dbReference>
<organism evidence="2 3">
    <name type="scientific">Fusicatenibacter faecihominis</name>
    <dbReference type="NCBI Taxonomy" id="2881276"/>
    <lineage>
        <taxon>Bacteria</taxon>
        <taxon>Bacillati</taxon>
        <taxon>Bacillota</taxon>
        <taxon>Clostridia</taxon>
        <taxon>Lachnospirales</taxon>
        <taxon>Lachnospiraceae</taxon>
        <taxon>Fusicatenibacter</taxon>
    </lineage>
</organism>
<keyword evidence="2" id="KW-0378">Hydrolase</keyword>
<accession>A0AAE3J8G2</accession>
<dbReference type="SUPFAM" id="SSF50939">
    <property type="entry name" value="Sialidases"/>
    <property type="match status" value="1"/>
</dbReference>
<evidence type="ECO:0000313" key="3">
    <source>
        <dbReference type="Proteomes" id="UP001197875"/>
    </source>
</evidence>
<dbReference type="Proteomes" id="UP001197875">
    <property type="component" value="Unassembled WGS sequence"/>
</dbReference>